<gene>
    <name evidence="2" type="ORF">HC026_05385</name>
</gene>
<dbReference type="SUPFAM" id="SSF53474">
    <property type="entry name" value="alpha/beta-Hydrolases"/>
    <property type="match status" value="1"/>
</dbReference>
<sequence length="250" mass="28108">MMIQLPKPFFFEGGSNAVILLHAYASNSNDVRMLGRYLQRQGYTVLGPMFTGHGTGEPADILTKGSPDAWWHDTQQAIQFLRDKQYENMGIFGLSLGGIFAMHALEEDSTLLGGGSFSSPIFTSQKNNLSPEFVKLAKATYKYMNVDGETEQRQLNWLSAHLPAQLTQINQFAEVVARNLNRVQQATFVAQGGQDELIDSQKVYELRDALVNSQVSFHYYEDAGHVITVNEAHHQLEQDLTVYLKQIFND</sequence>
<protein>
    <submittedName>
        <fullName evidence="2">Prolyl oligopeptidase family serine peptidase</fullName>
    </submittedName>
</protein>
<dbReference type="EMBL" id="JAAXLJ010000007">
    <property type="protein sequence ID" value="NLR18357.1"/>
    <property type="molecule type" value="Genomic_DNA"/>
</dbReference>
<dbReference type="PIRSF" id="PIRSF017388">
    <property type="entry name" value="Esterase_lipase"/>
    <property type="match status" value="1"/>
</dbReference>
<dbReference type="Pfam" id="PF12146">
    <property type="entry name" value="Hydrolase_4"/>
    <property type="match status" value="1"/>
</dbReference>
<accession>A0ABX1KWP6</accession>
<comment type="caution">
    <text evidence="2">The sequence shown here is derived from an EMBL/GenBank/DDBJ whole genome shotgun (WGS) entry which is preliminary data.</text>
</comment>
<dbReference type="PANTHER" id="PTHR11614">
    <property type="entry name" value="PHOSPHOLIPASE-RELATED"/>
    <property type="match status" value="1"/>
</dbReference>
<reference evidence="2 3" key="1">
    <citation type="submission" date="2020-04" db="EMBL/GenBank/DDBJ databases">
        <title>A novel species of genus Lactobacillus that was isolated from fermented food Zha-chili.</title>
        <authorList>
            <person name="Zhang Z."/>
        </authorList>
    </citation>
    <scope>NUCLEOTIDE SEQUENCE [LARGE SCALE GENOMIC DNA]</scope>
    <source>
        <strain evidence="3">HBUAS51383</strain>
    </source>
</reference>
<evidence type="ECO:0000313" key="2">
    <source>
        <dbReference type="EMBL" id="NLR18357.1"/>
    </source>
</evidence>
<evidence type="ECO:0000259" key="1">
    <source>
        <dbReference type="Pfam" id="PF12146"/>
    </source>
</evidence>
<feature type="domain" description="Serine aminopeptidase S33" evidence="1">
    <location>
        <begin position="17"/>
        <end position="140"/>
    </location>
</feature>
<evidence type="ECO:0000313" key="3">
    <source>
        <dbReference type="Proteomes" id="UP000763447"/>
    </source>
</evidence>
<dbReference type="InterPro" id="IPR029058">
    <property type="entry name" value="AB_hydrolase_fold"/>
</dbReference>
<dbReference type="InterPro" id="IPR012354">
    <property type="entry name" value="Esterase_lipase"/>
</dbReference>
<keyword evidence="3" id="KW-1185">Reference proteome</keyword>
<dbReference type="Proteomes" id="UP000763447">
    <property type="component" value="Unassembled WGS sequence"/>
</dbReference>
<organism evidence="2 3">
    <name type="scientific">Secundilactobacillus angelensis</name>
    <dbReference type="NCBI Taxonomy" id="2722706"/>
    <lineage>
        <taxon>Bacteria</taxon>
        <taxon>Bacillati</taxon>
        <taxon>Bacillota</taxon>
        <taxon>Bacilli</taxon>
        <taxon>Lactobacillales</taxon>
        <taxon>Lactobacillaceae</taxon>
        <taxon>Secundilactobacillus</taxon>
    </lineage>
</organism>
<proteinExistence type="predicted"/>
<dbReference type="InterPro" id="IPR051044">
    <property type="entry name" value="MAG_DAG_Lipase"/>
</dbReference>
<dbReference type="Gene3D" id="3.40.50.1820">
    <property type="entry name" value="alpha/beta hydrolase"/>
    <property type="match status" value="1"/>
</dbReference>
<dbReference type="InterPro" id="IPR022742">
    <property type="entry name" value="Hydrolase_4"/>
</dbReference>
<name>A0ABX1KWP6_9LACO</name>